<dbReference type="AlphaFoldDB" id="A0A916R158"/>
<dbReference type="RefSeq" id="WP_229678570.1">
    <property type="nucleotide sequence ID" value="NZ_BMKA01000004.1"/>
</dbReference>
<dbReference type="PANTHER" id="PTHR35011">
    <property type="entry name" value="2,3-DIKETO-L-GULONATE TRAP TRANSPORTER SMALL PERMEASE PROTEIN YIAM"/>
    <property type="match status" value="1"/>
</dbReference>
<keyword evidence="6 9" id="KW-1133">Transmembrane helix</keyword>
<dbReference type="GO" id="GO:0022857">
    <property type="term" value="F:transmembrane transporter activity"/>
    <property type="evidence" value="ECO:0007669"/>
    <property type="project" value="UniProtKB-UniRule"/>
</dbReference>
<keyword evidence="4 9" id="KW-0997">Cell inner membrane</keyword>
<comment type="caution">
    <text evidence="11">The sequence shown here is derived from an EMBL/GenBank/DDBJ whole genome shotgun (WGS) entry which is preliminary data.</text>
</comment>
<dbReference type="InterPro" id="IPR007387">
    <property type="entry name" value="TRAP_DctQ"/>
</dbReference>
<keyword evidence="3" id="KW-1003">Cell membrane</keyword>
<reference evidence="11" key="1">
    <citation type="journal article" date="2014" name="Int. J. Syst. Evol. Microbiol.">
        <title>Complete genome sequence of Corynebacterium casei LMG S-19264T (=DSM 44701T), isolated from a smear-ripened cheese.</title>
        <authorList>
            <consortium name="US DOE Joint Genome Institute (JGI-PGF)"/>
            <person name="Walter F."/>
            <person name="Albersmeier A."/>
            <person name="Kalinowski J."/>
            <person name="Ruckert C."/>
        </authorList>
    </citation>
    <scope>NUCLEOTIDE SEQUENCE</scope>
    <source>
        <strain evidence="11">CGMCC 1.15880</strain>
    </source>
</reference>
<reference evidence="11" key="2">
    <citation type="submission" date="2020-09" db="EMBL/GenBank/DDBJ databases">
        <authorList>
            <person name="Sun Q."/>
            <person name="Zhou Y."/>
        </authorList>
    </citation>
    <scope>NUCLEOTIDE SEQUENCE</scope>
    <source>
        <strain evidence="11">CGMCC 1.15880</strain>
    </source>
</reference>
<sequence length="177" mass="19472">MQKIKHMIAQGLNGLALACASAAALGMVSIVGIIMYSVLMRKFANSPVHITEEVVGLLLSVSLFLGLPMVTLNAKHVRVALLADRLTGAMHTGIQIAALLVGIVFFSWLIYETIPWFEFAFKRSLKTETSRILLYPWMALMPLSLFLTLVIFVARLLGLIDRMPKPDPDQPLNGSAH</sequence>
<dbReference type="Pfam" id="PF04290">
    <property type="entry name" value="DctQ"/>
    <property type="match status" value="1"/>
</dbReference>
<evidence type="ECO:0000256" key="5">
    <source>
        <dbReference type="ARBA" id="ARBA00022692"/>
    </source>
</evidence>
<evidence type="ECO:0000313" key="12">
    <source>
        <dbReference type="Proteomes" id="UP000628017"/>
    </source>
</evidence>
<comment type="subunit">
    <text evidence="9">The complex comprises the extracytoplasmic solute receptor protein and the two transmembrane proteins.</text>
</comment>
<keyword evidence="7 9" id="KW-0472">Membrane</keyword>
<feature type="transmembrane region" description="Helical" evidence="9">
    <location>
        <begin position="54"/>
        <end position="72"/>
    </location>
</feature>
<dbReference type="InterPro" id="IPR055348">
    <property type="entry name" value="DctQ"/>
</dbReference>
<dbReference type="Proteomes" id="UP000628017">
    <property type="component" value="Unassembled WGS sequence"/>
</dbReference>
<evidence type="ECO:0000259" key="10">
    <source>
        <dbReference type="Pfam" id="PF04290"/>
    </source>
</evidence>
<evidence type="ECO:0000256" key="4">
    <source>
        <dbReference type="ARBA" id="ARBA00022519"/>
    </source>
</evidence>
<evidence type="ECO:0000313" key="11">
    <source>
        <dbReference type="EMBL" id="GGA26167.1"/>
    </source>
</evidence>
<evidence type="ECO:0000256" key="3">
    <source>
        <dbReference type="ARBA" id="ARBA00022475"/>
    </source>
</evidence>
<evidence type="ECO:0000256" key="9">
    <source>
        <dbReference type="RuleBase" id="RU369079"/>
    </source>
</evidence>
<feature type="transmembrane region" description="Helical" evidence="9">
    <location>
        <begin position="12"/>
        <end position="34"/>
    </location>
</feature>
<dbReference type="GO" id="GO:0015740">
    <property type="term" value="P:C4-dicarboxylate transport"/>
    <property type="evidence" value="ECO:0007669"/>
    <property type="project" value="TreeGrafter"/>
</dbReference>
<comment type="subcellular location">
    <subcellularLocation>
        <location evidence="1 9">Cell inner membrane</location>
        <topology evidence="1 9">Multi-pass membrane protein</topology>
    </subcellularLocation>
</comment>
<evidence type="ECO:0000256" key="8">
    <source>
        <dbReference type="ARBA" id="ARBA00038436"/>
    </source>
</evidence>
<dbReference type="GO" id="GO:0005886">
    <property type="term" value="C:plasma membrane"/>
    <property type="evidence" value="ECO:0007669"/>
    <property type="project" value="UniProtKB-SubCell"/>
</dbReference>
<evidence type="ECO:0000256" key="1">
    <source>
        <dbReference type="ARBA" id="ARBA00004429"/>
    </source>
</evidence>
<protein>
    <recommendedName>
        <fullName evidence="9">TRAP transporter small permease protein</fullName>
    </recommendedName>
</protein>
<feature type="transmembrane region" description="Helical" evidence="9">
    <location>
        <begin position="93"/>
        <end position="114"/>
    </location>
</feature>
<gene>
    <name evidence="11" type="ORF">GCM10011498_28890</name>
</gene>
<name>A0A916R158_9RHOB</name>
<comment type="similarity">
    <text evidence="8 9">Belongs to the TRAP transporter small permease family.</text>
</comment>
<feature type="domain" description="Tripartite ATP-independent periplasmic transporters DctQ component" evidence="10">
    <location>
        <begin position="30"/>
        <end position="160"/>
    </location>
</feature>
<keyword evidence="5 9" id="KW-0812">Transmembrane</keyword>
<dbReference type="PANTHER" id="PTHR35011:SF10">
    <property type="entry name" value="TRAP TRANSPORTER SMALL PERMEASE PROTEIN"/>
    <property type="match status" value="1"/>
</dbReference>
<accession>A0A916R158</accession>
<dbReference type="PROSITE" id="PS51257">
    <property type="entry name" value="PROKAR_LIPOPROTEIN"/>
    <property type="match status" value="1"/>
</dbReference>
<evidence type="ECO:0000256" key="7">
    <source>
        <dbReference type="ARBA" id="ARBA00023136"/>
    </source>
</evidence>
<dbReference type="EMBL" id="BMKA01000004">
    <property type="protein sequence ID" value="GGA26167.1"/>
    <property type="molecule type" value="Genomic_DNA"/>
</dbReference>
<feature type="transmembrane region" description="Helical" evidence="9">
    <location>
        <begin position="134"/>
        <end position="157"/>
    </location>
</feature>
<keyword evidence="12" id="KW-1185">Reference proteome</keyword>
<evidence type="ECO:0000256" key="6">
    <source>
        <dbReference type="ARBA" id="ARBA00022989"/>
    </source>
</evidence>
<comment type="function">
    <text evidence="9">Part of the tripartite ATP-independent periplasmic (TRAP) transport system.</text>
</comment>
<evidence type="ECO:0000256" key="2">
    <source>
        <dbReference type="ARBA" id="ARBA00022448"/>
    </source>
</evidence>
<organism evidence="11 12">
    <name type="scientific">Neptunicoccus cionae</name>
    <dbReference type="NCBI Taxonomy" id="2035344"/>
    <lineage>
        <taxon>Bacteria</taxon>
        <taxon>Pseudomonadati</taxon>
        <taxon>Pseudomonadota</taxon>
        <taxon>Alphaproteobacteria</taxon>
        <taxon>Rhodobacterales</taxon>
        <taxon>Paracoccaceae</taxon>
        <taxon>Neptunicoccus</taxon>
    </lineage>
</organism>
<proteinExistence type="inferred from homology"/>
<keyword evidence="2 9" id="KW-0813">Transport</keyword>